<feature type="chain" id="PRO_5002881137" description="LysM domain-containing protein" evidence="3">
    <location>
        <begin position="25"/>
        <end position="138"/>
    </location>
</feature>
<dbReference type="PROSITE" id="PS51782">
    <property type="entry name" value="LYSM"/>
    <property type="match status" value="1"/>
</dbReference>
<dbReference type="CDD" id="cd00118">
    <property type="entry name" value="LysM"/>
    <property type="match status" value="1"/>
</dbReference>
<dbReference type="SUPFAM" id="SSF54106">
    <property type="entry name" value="LysM domain"/>
    <property type="match status" value="1"/>
</dbReference>
<name>B9ETD2_ORYSJ</name>
<accession>B9ETD2</accession>
<feature type="domain" description="LysM" evidence="4">
    <location>
        <begin position="61"/>
        <end position="110"/>
    </location>
</feature>
<dbReference type="Gene3D" id="3.10.350.10">
    <property type="entry name" value="LysM domain"/>
    <property type="match status" value="1"/>
</dbReference>
<reference evidence="5" key="2">
    <citation type="submission" date="2008-12" db="EMBL/GenBank/DDBJ databases">
        <title>Improved gene annotation of the rice (Oryza sativa) genomes.</title>
        <authorList>
            <person name="Wang J."/>
            <person name="Li R."/>
            <person name="Fan W."/>
            <person name="Huang Q."/>
            <person name="Zhang J."/>
            <person name="Zhou Y."/>
            <person name="Hu Y."/>
            <person name="Zi S."/>
            <person name="Li J."/>
            <person name="Ni P."/>
            <person name="Zheng H."/>
            <person name="Zhang Y."/>
            <person name="Zhao M."/>
            <person name="Hao Q."/>
            <person name="McDermott J."/>
            <person name="Samudrala R."/>
            <person name="Kristiansen K."/>
            <person name="Wong G.K.-S."/>
        </authorList>
    </citation>
    <scope>NUCLEOTIDE SEQUENCE</scope>
</reference>
<keyword evidence="3" id="KW-0732">Signal</keyword>
<dbReference type="PANTHER" id="PTHR34997">
    <property type="entry name" value="AM15"/>
    <property type="match status" value="1"/>
</dbReference>
<dbReference type="Proteomes" id="UP000007752">
    <property type="component" value="Chromosome 1"/>
</dbReference>
<dbReference type="Pfam" id="PF01476">
    <property type="entry name" value="LysM"/>
    <property type="match status" value="1"/>
</dbReference>
<keyword evidence="1" id="KW-0147">Chitin-binding</keyword>
<dbReference type="AlphaFoldDB" id="B9ETD2"/>
<dbReference type="InterPro" id="IPR052210">
    <property type="entry name" value="LysM1-like"/>
</dbReference>
<evidence type="ECO:0000313" key="5">
    <source>
        <dbReference type="EMBL" id="EEE55500.1"/>
    </source>
</evidence>
<dbReference type="InterPro" id="IPR018392">
    <property type="entry name" value="LysM"/>
</dbReference>
<keyword evidence="2" id="KW-0843">Virulence</keyword>
<organism evidence="5">
    <name type="scientific">Oryza sativa subsp. japonica</name>
    <name type="common">Rice</name>
    <dbReference type="NCBI Taxonomy" id="39947"/>
    <lineage>
        <taxon>Eukaryota</taxon>
        <taxon>Viridiplantae</taxon>
        <taxon>Streptophyta</taxon>
        <taxon>Embryophyta</taxon>
        <taxon>Tracheophyta</taxon>
        <taxon>Spermatophyta</taxon>
        <taxon>Magnoliopsida</taxon>
        <taxon>Liliopsida</taxon>
        <taxon>Poales</taxon>
        <taxon>Poaceae</taxon>
        <taxon>BOP clade</taxon>
        <taxon>Oryzoideae</taxon>
        <taxon>Oryzeae</taxon>
        <taxon>Oryzinae</taxon>
        <taxon>Oryza</taxon>
        <taxon>Oryza sativa</taxon>
    </lineage>
</organism>
<evidence type="ECO:0000256" key="3">
    <source>
        <dbReference type="SAM" id="SignalP"/>
    </source>
</evidence>
<protein>
    <recommendedName>
        <fullName evidence="4">LysM domain-containing protein</fullName>
    </recommendedName>
</protein>
<feature type="signal peptide" evidence="3">
    <location>
        <begin position="1"/>
        <end position="24"/>
    </location>
</feature>
<dbReference type="InterPro" id="IPR036779">
    <property type="entry name" value="LysM_dom_sf"/>
</dbReference>
<gene>
    <name evidence="5" type="ORF">OsJ_03691</name>
</gene>
<dbReference type="SMART" id="SM00257">
    <property type="entry name" value="LysM"/>
    <property type="match status" value="1"/>
</dbReference>
<proteinExistence type="predicted"/>
<evidence type="ECO:0000259" key="4">
    <source>
        <dbReference type="PROSITE" id="PS51782"/>
    </source>
</evidence>
<dbReference type="PANTHER" id="PTHR34997:SF1">
    <property type="entry name" value="PEPTIDOGLYCAN-BINDING LYSIN DOMAIN"/>
    <property type="match status" value="1"/>
</dbReference>
<dbReference type="GO" id="GO:0008061">
    <property type="term" value="F:chitin binding"/>
    <property type="evidence" value="ECO:0007669"/>
    <property type="project" value="UniProtKB-KW"/>
</dbReference>
<sequence>MANLTATGLLVAFLFVAAVAIADGRSLSVAHEKFHGDGAAADHHYVAPEHATTPLPLICTGVHGVEAGETCDSIARRFHAGLGRAPFFRLVSLNPNINCRELFVGQWVCIQGPAPRLIRPTARRDSRLPCCSLPRIKR</sequence>
<dbReference type="EMBL" id="CM000138">
    <property type="protein sequence ID" value="EEE55500.1"/>
    <property type="molecule type" value="Genomic_DNA"/>
</dbReference>
<evidence type="ECO:0000256" key="2">
    <source>
        <dbReference type="ARBA" id="ARBA00023026"/>
    </source>
</evidence>
<evidence type="ECO:0000256" key="1">
    <source>
        <dbReference type="ARBA" id="ARBA00022669"/>
    </source>
</evidence>
<reference evidence="5" key="1">
    <citation type="journal article" date="2005" name="PLoS Biol.">
        <title>The genomes of Oryza sativa: a history of duplications.</title>
        <authorList>
            <person name="Yu J."/>
            <person name="Wang J."/>
            <person name="Lin W."/>
            <person name="Li S."/>
            <person name="Li H."/>
            <person name="Zhou J."/>
            <person name="Ni P."/>
            <person name="Dong W."/>
            <person name="Hu S."/>
            <person name="Zeng C."/>
            <person name="Zhang J."/>
            <person name="Zhang Y."/>
            <person name="Li R."/>
            <person name="Xu Z."/>
            <person name="Li S."/>
            <person name="Li X."/>
            <person name="Zheng H."/>
            <person name="Cong L."/>
            <person name="Lin L."/>
            <person name="Yin J."/>
            <person name="Geng J."/>
            <person name="Li G."/>
            <person name="Shi J."/>
            <person name="Liu J."/>
            <person name="Lv H."/>
            <person name="Li J."/>
            <person name="Wang J."/>
            <person name="Deng Y."/>
            <person name="Ran L."/>
            <person name="Shi X."/>
            <person name="Wang X."/>
            <person name="Wu Q."/>
            <person name="Li C."/>
            <person name="Ren X."/>
            <person name="Wang J."/>
            <person name="Wang X."/>
            <person name="Li D."/>
            <person name="Liu D."/>
            <person name="Zhang X."/>
            <person name="Ji Z."/>
            <person name="Zhao W."/>
            <person name="Sun Y."/>
            <person name="Zhang Z."/>
            <person name="Bao J."/>
            <person name="Han Y."/>
            <person name="Dong L."/>
            <person name="Ji J."/>
            <person name="Chen P."/>
            <person name="Wu S."/>
            <person name="Liu J."/>
            <person name="Xiao Y."/>
            <person name="Bu D."/>
            <person name="Tan J."/>
            <person name="Yang L."/>
            <person name="Ye C."/>
            <person name="Zhang J."/>
            <person name="Xu J."/>
            <person name="Zhou Y."/>
            <person name="Yu Y."/>
            <person name="Zhang B."/>
            <person name="Zhuang S."/>
            <person name="Wei H."/>
            <person name="Liu B."/>
            <person name="Lei M."/>
            <person name="Yu H."/>
            <person name="Li Y."/>
            <person name="Xu H."/>
            <person name="Wei S."/>
            <person name="He X."/>
            <person name="Fang L."/>
            <person name="Zhang Z."/>
            <person name="Zhang Y."/>
            <person name="Huang X."/>
            <person name="Su Z."/>
            <person name="Tong W."/>
            <person name="Li J."/>
            <person name="Tong Z."/>
            <person name="Li S."/>
            <person name="Ye J."/>
            <person name="Wang L."/>
            <person name="Fang L."/>
            <person name="Lei T."/>
            <person name="Chen C."/>
            <person name="Chen H."/>
            <person name="Xu Z."/>
            <person name="Li H."/>
            <person name="Huang H."/>
            <person name="Zhang F."/>
            <person name="Xu H."/>
            <person name="Li N."/>
            <person name="Zhao C."/>
            <person name="Li S."/>
            <person name="Dong L."/>
            <person name="Huang Y."/>
            <person name="Li L."/>
            <person name="Xi Y."/>
            <person name="Qi Q."/>
            <person name="Li W."/>
            <person name="Zhang B."/>
            <person name="Hu W."/>
            <person name="Zhang Y."/>
            <person name="Tian X."/>
            <person name="Jiao Y."/>
            <person name="Liang X."/>
            <person name="Jin J."/>
            <person name="Gao L."/>
            <person name="Zheng W."/>
            <person name="Hao B."/>
            <person name="Liu S."/>
            <person name="Wang W."/>
            <person name="Yuan L."/>
            <person name="Cao M."/>
            <person name="McDermott J."/>
            <person name="Samudrala R."/>
            <person name="Wang J."/>
            <person name="Wong G.K."/>
            <person name="Yang H."/>
        </authorList>
    </citation>
    <scope>NUCLEOTIDE SEQUENCE [LARGE SCALE GENOMIC DNA]</scope>
</reference>